<comment type="caution">
    <text evidence="1">The sequence shown here is derived from an EMBL/GenBank/DDBJ whole genome shotgun (WGS) entry which is preliminary data.</text>
</comment>
<dbReference type="AlphaFoldDB" id="M0INV5"/>
<reference evidence="1 2" key="1">
    <citation type="journal article" date="2014" name="PLoS Genet.">
        <title>Phylogenetically driven sequencing of extremely halophilic archaea reveals strategies for static and dynamic osmo-response.</title>
        <authorList>
            <person name="Becker E.A."/>
            <person name="Seitzer P.M."/>
            <person name="Tritt A."/>
            <person name="Larsen D."/>
            <person name="Krusor M."/>
            <person name="Yao A.I."/>
            <person name="Wu D."/>
            <person name="Madern D."/>
            <person name="Eisen J.A."/>
            <person name="Darling A.E."/>
            <person name="Facciotti M.T."/>
        </authorList>
    </citation>
    <scope>NUCLEOTIDE SEQUENCE [LARGE SCALE GENOMIC DNA]</scope>
    <source>
        <strain evidence="1 2">ATCC BAA-897</strain>
    </source>
</reference>
<evidence type="ECO:0000313" key="1">
    <source>
        <dbReference type="EMBL" id="ELZ97727.1"/>
    </source>
</evidence>
<accession>M0INV5</accession>
<name>M0INV5_9EURY</name>
<dbReference type="Proteomes" id="UP000011508">
    <property type="component" value="Unassembled WGS sequence"/>
</dbReference>
<proteinExistence type="predicted"/>
<sequence>MIDDIDSFEFRERIPDIVFLNGKPWRLNMRQVLLTATPVVVENSDTEPIFKEAIDEVAPEKSRTASHDYVRCDFCIRL</sequence>
<dbReference type="EMBL" id="AOLM01000004">
    <property type="protein sequence ID" value="ELZ97727.1"/>
    <property type="molecule type" value="Genomic_DNA"/>
</dbReference>
<protein>
    <submittedName>
        <fullName evidence="1">Uncharacterized protein</fullName>
    </submittedName>
</protein>
<keyword evidence="2" id="KW-1185">Reference proteome</keyword>
<evidence type="ECO:0000313" key="2">
    <source>
        <dbReference type="Proteomes" id="UP000011508"/>
    </source>
</evidence>
<gene>
    <name evidence="1" type="ORF">C441_02787</name>
</gene>
<organism evidence="1 2">
    <name type="scientific">Haloferax sulfurifontis ATCC BAA-897</name>
    <dbReference type="NCBI Taxonomy" id="662480"/>
    <lineage>
        <taxon>Archaea</taxon>
        <taxon>Methanobacteriati</taxon>
        <taxon>Methanobacteriota</taxon>
        <taxon>Stenosarchaea group</taxon>
        <taxon>Halobacteria</taxon>
        <taxon>Halobacteriales</taxon>
        <taxon>Haloferacaceae</taxon>
        <taxon>Haloferax</taxon>
    </lineage>
</organism>